<dbReference type="InterPro" id="IPR000960">
    <property type="entry name" value="Flavin_mOase"/>
</dbReference>
<keyword evidence="4 8" id="KW-0274">FAD</keyword>
<reference evidence="10" key="1">
    <citation type="journal article" date="2019" name="Curr. Biol.">
        <title>Genome Sequence of Striga asiatica Provides Insight into the Evolution of Plant Parasitism.</title>
        <authorList>
            <person name="Yoshida S."/>
            <person name="Kim S."/>
            <person name="Wafula E.K."/>
            <person name="Tanskanen J."/>
            <person name="Kim Y.M."/>
            <person name="Honaas L."/>
            <person name="Yang Z."/>
            <person name="Spallek T."/>
            <person name="Conn C.E."/>
            <person name="Ichihashi Y."/>
            <person name="Cheong K."/>
            <person name="Cui S."/>
            <person name="Der J.P."/>
            <person name="Gundlach H."/>
            <person name="Jiao Y."/>
            <person name="Hori C."/>
            <person name="Ishida J.K."/>
            <person name="Kasahara H."/>
            <person name="Kiba T."/>
            <person name="Kim M.S."/>
            <person name="Koo N."/>
            <person name="Laohavisit A."/>
            <person name="Lee Y.H."/>
            <person name="Lumba S."/>
            <person name="McCourt P."/>
            <person name="Mortimer J.C."/>
            <person name="Mutuku J.M."/>
            <person name="Nomura T."/>
            <person name="Sasaki-Sekimoto Y."/>
            <person name="Seto Y."/>
            <person name="Wang Y."/>
            <person name="Wakatake T."/>
            <person name="Sakakibara H."/>
            <person name="Demura T."/>
            <person name="Yamaguchi S."/>
            <person name="Yoneyama K."/>
            <person name="Manabe R.I."/>
            <person name="Nelson D.C."/>
            <person name="Schulman A.H."/>
            <person name="Timko M.P."/>
            <person name="dePamphilis C.W."/>
            <person name="Choi D."/>
            <person name="Shirasu K."/>
        </authorList>
    </citation>
    <scope>NUCLEOTIDE SEQUENCE [LARGE SCALE GENOMIC DNA]</scope>
    <source>
        <strain evidence="10">cv. UVA1</strain>
    </source>
</reference>
<organism evidence="9 10">
    <name type="scientific">Striga asiatica</name>
    <name type="common">Asiatic witchweed</name>
    <name type="synonym">Buchnera asiatica</name>
    <dbReference type="NCBI Taxonomy" id="4170"/>
    <lineage>
        <taxon>Eukaryota</taxon>
        <taxon>Viridiplantae</taxon>
        <taxon>Streptophyta</taxon>
        <taxon>Embryophyta</taxon>
        <taxon>Tracheophyta</taxon>
        <taxon>Spermatophyta</taxon>
        <taxon>Magnoliopsida</taxon>
        <taxon>eudicotyledons</taxon>
        <taxon>Gunneridae</taxon>
        <taxon>Pentapetalae</taxon>
        <taxon>asterids</taxon>
        <taxon>lamiids</taxon>
        <taxon>Lamiales</taxon>
        <taxon>Orobanchaceae</taxon>
        <taxon>Buchnereae</taxon>
        <taxon>Striga</taxon>
    </lineage>
</organism>
<keyword evidence="10" id="KW-1185">Reference proteome</keyword>
<evidence type="ECO:0000256" key="8">
    <source>
        <dbReference type="RuleBase" id="RU361177"/>
    </source>
</evidence>
<dbReference type="PIRSF" id="PIRSF000332">
    <property type="entry name" value="FMO"/>
    <property type="match status" value="1"/>
</dbReference>
<name>A0A5A7P1G5_STRAF</name>
<evidence type="ECO:0000256" key="3">
    <source>
        <dbReference type="ARBA" id="ARBA00022630"/>
    </source>
</evidence>
<keyword evidence="7 8" id="KW-0503">Monooxygenase</keyword>
<dbReference type="Gene3D" id="3.50.50.60">
    <property type="entry name" value="FAD/NAD(P)-binding domain"/>
    <property type="match status" value="2"/>
</dbReference>
<accession>A0A5A7P1G5</accession>
<dbReference type="EC" id="1.-.-.-" evidence="8"/>
<proteinExistence type="inferred from homology"/>
<dbReference type="GO" id="GO:0050660">
    <property type="term" value="F:flavin adenine dinucleotide binding"/>
    <property type="evidence" value="ECO:0007669"/>
    <property type="project" value="InterPro"/>
</dbReference>
<keyword evidence="5" id="KW-0521">NADP</keyword>
<comment type="caution">
    <text evidence="9">The sequence shown here is derived from an EMBL/GenBank/DDBJ whole genome shotgun (WGS) entry which is preliminary data.</text>
</comment>
<dbReference type="SUPFAM" id="SSF51905">
    <property type="entry name" value="FAD/NAD(P)-binding domain"/>
    <property type="match status" value="2"/>
</dbReference>
<dbReference type="PANTHER" id="PTHR23023">
    <property type="entry name" value="DIMETHYLANILINE MONOOXYGENASE"/>
    <property type="match status" value="1"/>
</dbReference>
<dbReference type="GO" id="GO:0004499">
    <property type="term" value="F:N,N-dimethylaniline monooxygenase activity"/>
    <property type="evidence" value="ECO:0007669"/>
    <property type="project" value="InterPro"/>
</dbReference>
<protein>
    <recommendedName>
        <fullName evidence="8">Flavin-containing monooxygenase</fullName>
        <ecNumber evidence="8">1.-.-.-</ecNumber>
    </recommendedName>
</protein>
<dbReference type="Proteomes" id="UP000325081">
    <property type="component" value="Unassembled WGS sequence"/>
</dbReference>
<evidence type="ECO:0000256" key="2">
    <source>
        <dbReference type="ARBA" id="ARBA00009183"/>
    </source>
</evidence>
<evidence type="ECO:0000256" key="4">
    <source>
        <dbReference type="ARBA" id="ARBA00022827"/>
    </source>
</evidence>
<dbReference type="GO" id="GO:0050661">
    <property type="term" value="F:NADP binding"/>
    <property type="evidence" value="ECO:0007669"/>
    <property type="project" value="InterPro"/>
</dbReference>
<evidence type="ECO:0000313" key="10">
    <source>
        <dbReference type="Proteomes" id="UP000325081"/>
    </source>
</evidence>
<dbReference type="InterPro" id="IPR050346">
    <property type="entry name" value="FMO-like"/>
</dbReference>
<dbReference type="InterPro" id="IPR036188">
    <property type="entry name" value="FAD/NAD-bd_sf"/>
</dbReference>
<dbReference type="AlphaFoldDB" id="A0A5A7P1G5"/>
<evidence type="ECO:0000256" key="1">
    <source>
        <dbReference type="ARBA" id="ARBA00001974"/>
    </source>
</evidence>
<evidence type="ECO:0000256" key="6">
    <source>
        <dbReference type="ARBA" id="ARBA00023002"/>
    </source>
</evidence>
<dbReference type="OrthoDB" id="66881at2759"/>
<gene>
    <name evidence="9" type="ORF">STAS_02013</name>
</gene>
<dbReference type="Pfam" id="PF00743">
    <property type="entry name" value="FMO-like"/>
    <property type="match status" value="2"/>
</dbReference>
<comment type="similarity">
    <text evidence="2 8">Belongs to the FMO family.</text>
</comment>
<keyword evidence="3 8" id="KW-0285">Flavoprotein</keyword>
<keyword evidence="6 8" id="KW-0560">Oxidoreductase</keyword>
<dbReference type="EMBL" id="BKCP01001113">
    <property type="protein sequence ID" value="GER26371.1"/>
    <property type="molecule type" value="Genomic_DNA"/>
</dbReference>
<evidence type="ECO:0000256" key="5">
    <source>
        <dbReference type="ARBA" id="ARBA00022857"/>
    </source>
</evidence>
<dbReference type="InterPro" id="IPR020946">
    <property type="entry name" value="Flavin_mOase-like"/>
</dbReference>
<dbReference type="PRINTS" id="PR00370">
    <property type="entry name" value="FMOXYGENASE"/>
</dbReference>
<evidence type="ECO:0000256" key="7">
    <source>
        <dbReference type="ARBA" id="ARBA00023033"/>
    </source>
</evidence>
<sequence length="456" mass="51163">MTTDTSSSPLNSNDLSTASQPLNVAVIGAGVSGLSAAVALKSEGHRVVAFEKSDQLGGVWVYDPRAESDPLGLDPNREIVHGSLYRSLRTNIPRQMMGFCDCPFATRKNRDPRTFPGHVEVLEFLNQYAADHGLTDLIRFGTEVVRVERVESGSGEWVVESRKGELRSSEVFDAVVVCSGHHTIPRLADFPGMEKWPGKQMHSHNYRVPEPFQDQIVVVIGSGPSARDISLEISVVAKEVHLSSRSPNVKISKLDCGFNMWQHSTIDHVNESGEVVFQDGASIRADIILHCTGYKFEFPFLKTEGIVSVDDNRVGPLYKHVFPPKLAPRLSFIGLSYNSGVVFLMVDLQAKWIAHVLSGKVNLPSEEEMMAEVQDHYRFLDEKGIPKHHTHNLFHKNITASKLEYLDWLACQVGLKGVDDQTRLVLQNYFKFWVENGGWKYRDWEFDHGFQEVCQS</sequence>
<comment type="cofactor">
    <cofactor evidence="1 8">
        <name>FAD</name>
        <dbReference type="ChEBI" id="CHEBI:57692"/>
    </cofactor>
</comment>
<dbReference type="FunFam" id="3.50.50.60:FF:000138">
    <property type="entry name" value="Flavin-containing monooxygenase"/>
    <property type="match status" value="1"/>
</dbReference>
<evidence type="ECO:0000313" key="9">
    <source>
        <dbReference type="EMBL" id="GER26371.1"/>
    </source>
</evidence>